<organism evidence="1 2">
    <name type="scientific">Nelumbo nucifera</name>
    <name type="common">Sacred lotus</name>
    <dbReference type="NCBI Taxonomy" id="4432"/>
    <lineage>
        <taxon>Eukaryota</taxon>
        <taxon>Viridiplantae</taxon>
        <taxon>Streptophyta</taxon>
        <taxon>Embryophyta</taxon>
        <taxon>Tracheophyta</taxon>
        <taxon>Spermatophyta</taxon>
        <taxon>Magnoliopsida</taxon>
        <taxon>Proteales</taxon>
        <taxon>Nelumbonaceae</taxon>
        <taxon>Nelumbo</taxon>
    </lineage>
</organism>
<evidence type="ECO:0000313" key="1">
    <source>
        <dbReference type="EMBL" id="DAD42377.1"/>
    </source>
</evidence>
<gene>
    <name evidence="1" type="ORF">HUJ06_000607</name>
</gene>
<accession>A0A822ZBU3</accession>
<dbReference type="Proteomes" id="UP000607653">
    <property type="component" value="Unassembled WGS sequence"/>
</dbReference>
<name>A0A822ZBU3_NELNU</name>
<keyword evidence="2" id="KW-1185">Reference proteome</keyword>
<comment type="caution">
    <text evidence="1">The sequence shown here is derived from an EMBL/GenBank/DDBJ whole genome shotgun (WGS) entry which is preliminary data.</text>
</comment>
<sequence>MREHFLSLRMKRSEEIGLARAQAGSVRIRV</sequence>
<dbReference type="EMBL" id="DUZY01000006">
    <property type="protein sequence ID" value="DAD42377.1"/>
    <property type="molecule type" value="Genomic_DNA"/>
</dbReference>
<reference evidence="1 2" key="1">
    <citation type="journal article" date="2020" name="Mol. Biol. Evol.">
        <title>Distinct Expression and Methylation Patterns for Genes with Different Fates following a Single Whole-Genome Duplication in Flowering Plants.</title>
        <authorList>
            <person name="Shi T."/>
            <person name="Rahmani R.S."/>
            <person name="Gugger P.F."/>
            <person name="Wang M."/>
            <person name="Li H."/>
            <person name="Zhang Y."/>
            <person name="Li Z."/>
            <person name="Wang Q."/>
            <person name="Van de Peer Y."/>
            <person name="Marchal K."/>
            <person name="Chen J."/>
        </authorList>
    </citation>
    <scope>NUCLEOTIDE SEQUENCE [LARGE SCALE GENOMIC DNA]</scope>
    <source>
        <tissue evidence="1">Leaf</tissue>
    </source>
</reference>
<dbReference type="AlphaFoldDB" id="A0A822ZBU3"/>
<evidence type="ECO:0000313" key="2">
    <source>
        <dbReference type="Proteomes" id="UP000607653"/>
    </source>
</evidence>
<proteinExistence type="predicted"/>
<protein>
    <submittedName>
        <fullName evidence="1">Uncharacterized protein</fullName>
    </submittedName>
</protein>